<reference evidence="1" key="1">
    <citation type="journal article" date="2023" name="Mol. Phylogenet. Evol.">
        <title>Genome-scale phylogeny and comparative genomics of the fungal order Sordariales.</title>
        <authorList>
            <person name="Hensen N."/>
            <person name="Bonometti L."/>
            <person name="Westerberg I."/>
            <person name="Brannstrom I.O."/>
            <person name="Guillou S."/>
            <person name="Cros-Aarteil S."/>
            <person name="Calhoun S."/>
            <person name="Haridas S."/>
            <person name="Kuo A."/>
            <person name="Mondo S."/>
            <person name="Pangilinan J."/>
            <person name="Riley R."/>
            <person name="LaButti K."/>
            <person name="Andreopoulos B."/>
            <person name="Lipzen A."/>
            <person name="Chen C."/>
            <person name="Yan M."/>
            <person name="Daum C."/>
            <person name="Ng V."/>
            <person name="Clum A."/>
            <person name="Steindorff A."/>
            <person name="Ohm R.A."/>
            <person name="Martin F."/>
            <person name="Silar P."/>
            <person name="Natvig D.O."/>
            <person name="Lalanne C."/>
            <person name="Gautier V."/>
            <person name="Ament-Velasquez S.L."/>
            <person name="Kruys A."/>
            <person name="Hutchinson M.I."/>
            <person name="Powell A.J."/>
            <person name="Barry K."/>
            <person name="Miller A.N."/>
            <person name="Grigoriev I.V."/>
            <person name="Debuchy R."/>
            <person name="Gladieux P."/>
            <person name="Hiltunen Thoren M."/>
            <person name="Johannesson H."/>
        </authorList>
    </citation>
    <scope>NUCLEOTIDE SEQUENCE</scope>
    <source>
        <strain evidence="1">CBS 538.74</strain>
    </source>
</reference>
<comment type="caution">
    <text evidence="1">The sequence shown here is derived from an EMBL/GenBank/DDBJ whole genome shotgun (WGS) entry which is preliminary data.</text>
</comment>
<evidence type="ECO:0000313" key="2">
    <source>
        <dbReference type="Proteomes" id="UP001302745"/>
    </source>
</evidence>
<name>A0AAN6ZZ51_9PEZI</name>
<sequence length="369" mass="41158">MCKVRIVHFSGHDVRVQVATQLFSAPGSDGGGDYTSTAIMSKCDCTHRTQELLEQQPPPANTTTPRRRQRFDPCPWHICCAIYYQAVLCQWYWDLHDDGGLAPEQQLGIESDCPNCFIVSEYYPIGMILDKKEEKEEGEVDEWVLGGKGGRELPAFLASDLFYSADLYDPGPPDSEQSYGLFEDRSAVQHYGEELWLHKAQLHKAISMASACLDSLEEELGVEDGLQFFAEDPTLLLNRVKIARQLVKEVWYTEYDAASAFKGIMRHAAFALAALHKMPREGESVTSADGSYSVSREQLDLGEVGIQAVIDVCDGPLKQVGELTARLQALKAVLQVPKRRQSRGFRNRRKALIPAMRVAKSKVSVVGKT</sequence>
<organism evidence="1 2">
    <name type="scientific">Chaetomidium leptoderma</name>
    <dbReference type="NCBI Taxonomy" id="669021"/>
    <lineage>
        <taxon>Eukaryota</taxon>
        <taxon>Fungi</taxon>
        <taxon>Dikarya</taxon>
        <taxon>Ascomycota</taxon>
        <taxon>Pezizomycotina</taxon>
        <taxon>Sordariomycetes</taxon>
        <taxon>Sordariomycetidae</taxon>
        <taxon>Sordariales</taxon>
        <taxon>Chaetomiaceae</taxon>
        <taxon>Chaetomidium</taxon>
    </lineage>
</organism>
<protein>
    <submittedName>
        <fullName evidence="1">Uncharacterized protein</fullName>
    </submittedName>
</protein>
<proteinExistence type="predicted"/>
<keyword evidence="2" id="KW-1185">Reference proteome</keyword>
<accession>A0AAN6ZZ51</accession>
<reference evidence="1" key="2">
    <citation type="submission" date="2023-05" db="EMBL/GenBank/DDBJ databases">
        <authorList>
            <consortium name="Lawrence Berkeley National Laboratory"/>
            <person name="Steindorff A."/>
            <person name="Hensen N."/>
            <person name="Bonometti L."/>
            <person name="Westerberg I."/>
            <person name="Brannstrom I.O."/>
            <person name="Guillou S."/>
            <person name="Cros-Aarteil S."/>
            <person name="Calhoun S."/>
            <person name="Haridas S."/>
            <person name="Kuo A."/>
            <person name="Mondo S."/>
            <person name="Pangilinan J."/>
            <person name="Riley R."/>
            <person name="Labutti K."/>
            <person name="Andreopoulos B."/>
            <person name="Lipzen A."/>
            <person name="Chen C."/>
            <person name="Yanf M."/>
            <person name="Daum C."/>
            <person name="Ng V."/>
            <person name="Clum A."/>
            <person name="Ohm R."/>
            <person name="Martin F."/>
            <person name="Silar P."/>
            <person name="Natvig D."/>
            <person name="Lalanne C."/>
            <person name="Gautier V."/>
            <person name="Ament-Velasquez S.L."/>
            <person name="Kruys A."/>
            <person name="Hutchinson M.I."/>
            <person name="Powell A.J."/>
            <person name="Barry K."/>
            <person name="Miller A.N."/>
            <person name="Grigoriev I.V."/>
            <person name="Debuchy R."/>
            <person name="Gladieux P."/>
            <person name="Thoren M.H."/>
            <person name="Johannesson H."/>
        </authorList>
    </citation>
    <scope>NUCLEOTIDE SEQUENCE</scope>
    <source>
        <strain evidence="1">CBS 538.74</strain>
    </source>
</reference>
<dbReference type="AlphaFoldDB" id="A0AAN6ZZ51"/>
<dbReference type="Proteomes" id="UP001302745">
    <property type="component" value="Unassembled WGS sequence"/>
</dbReference>
<gene>
    <name evidence="1" type="ORF">C8A00DRAFT_14615</name>
</gene>
<dbReference type="EMBL" id="MU856917">
    <property type="protein sequence ID" value="KAK4154251.1"/>
    <property type="molecule type" value="Genomic_DNA"/>
</dbReference>
<evidence type="ECO:0000313" key="1">
    <source>
        <dbReference type="EMBL" id="KAK4154251.1"/>
    </source>
</evidence>